<keyword evidence="3" id="KW-1185">Reference proteome</keyword>
<evidence type="ECO:0000256" key="1">
    <source>
        <dbReference type="SAM" id="MobiDB-lite"/>
    </source>
</evidence>
<dbReference type="STRING" id="199441.BkAM31D_06800"/>
<organism evidence="2 3">
    <name type="scientific">Halalkalibacter krulwichiae</name>
    <dbReference type="NCBI Taxonomy" id="199441"/>
    <lineage>
        <taxon>Bacteria</taxon>
        <taxon>Bacillati</taxon>
        <taxon>Bacillota</taxon>
        <taxon>Bacilli</taxon>
        <taxon>Bacillales</taxon>
        <taxon>Bacillaceae</taxon>
        <taxon>Halalkalibacter</taxon>
    </lineage>
</organism>
<evidence type="ECO:0000313" key="2">
    <source>
        <dbReference type="EMBL" id="ARK29593.1"/>
    </source>
</evidence>
<name>A0A1X9MBR1_9BACI</name>
<protein>
    <submittedName>
        <fullName evidence="2">Uncharacterized protein</fullName>
    </submittedName>
</protein>
<evidence type="ECO:0000313" key="3">
    <source>
        <dbReference type="Proteomes" id="UP000193006"/>
    </source>
</evidence>
<dbReference type="Proteomes" id="UP000193006">
    <property type="component" value="Chromosome"/>
</dbReference>
<dbReference type="KEGG" id="bkw:BkAM31D_06800"/>
<dbReference type="RefSeq" id="WP_169801106.1">
    <property type="nucleotide sequence ID" value="NZ_CP020814.1"/>
</dbReference>
<accession>A0A1X9MBR1</accession>
<feature type="region of interest" description="Disordered" evidence="1">
    <location>
        <begin position="1"/>
        <end position="21"/>
    </location>
</feature>
<sequence length="46" mass="5247">MEGKPNHYDGSGQNDDRIEAEKETFKLTEEARTNISGNPFFISENE</sequence>
<proteinExistence type="predicted"/>
<gene>
    <name evidence="2" type="ORF">BkAM31D_06800</name>
</gene>
<dbReference type="AlphaFoldDB" id="A0A1X9MBR1"/>
<dbReference type="EMBL" id="CP020814">
    <property type="protein sequence ID" value="ARK29593.1"/>
    <property type="molecule type" value="Genomic_DNA"/>
</dbReference>
<reference evidence="2 3" key="1">
    <citation type="submission" date="2017-04" db="EMBL/GenBank/DDBJ databases">
        <title>Bacillus krulwichiae AM31D Genome sequencing and assembly.</title>
        <authorList>
            <person name="Krulwich T.A."/>
            <person name="Anastor L."/>
            <person name="Ehrlich R."/>
            <person name="Ehrlich G.D."/>
            <person name="Janto B."/>
        </authorList>
    </citation>
    <scope>NUCLEOTIDE SEQUENCE [LARGE SCALE GENOMIC DNA]</scope>
    <source>
        <strain evidence="2 3">AM31D</strain>
    </source>
</reference>